<dbReference type="AlphaFoldDB" id="X5J7I0"/>
<protein>
    <recommendedName>
        <fullName evidence="2">DUF1269 domain-containing protein</fullName>
    </recommendedName>
</protein>
<evidence type="ECO:0008006" key="2">
    <source>
        <dbReference type="Google" id="ProtNLM"/>
    </source>
</evidence>
<dbReference type="InterPro" id="IPR009200">
    <property type="entry name" value="DUF1269_membrane"/>
</dbReference>
<proteinExistence type="predicted"/>
<organism evidence="1">
    <name type="scientific">Streptococcus mitis</name>
    <dbReference type="NCBI Taxonomy" id="28037"/>
    <lineage>
        <taxon>Bacteria</taxon>
        <taxon>Bacillati</taxon>
        <taxon>Bacillota</taxon>
        <taxon>Bacilli</taxon>
        <taxon>Lactobacillales</taxon>
        <taxon>Streptococcaceae</taxon>
        <taxon>Streptococcus</taxon>
        <taxon>Streptococcus mitis group</taxon>
    </lineage>
</organism>
<name>X5J7I0_STRMT</name>
<accession>X5J7I0</accession>
<dbReference type="Pfam" id="PF06897">
    <property type="entry name" value="DUF1269"/>
    <property type="match status" value="1"/>
</dbReference>
<dbReference type="EMBL" id="HG423653">
    <property type="protein sequence ID" value="CDG57862.1"/>
    <property type="molecule type" value="Genomic_DNA"/>
</dbReference>
<evidence type="ECO:0000313" key="1">
    <source>
        <dbReference type="EMBL" id="CDG57862.1"/>
    </source>
</evidence>
<sequence length="202" mass="21999">MENLVVSIFKTESQAYQAFAELKAFRQTENTKVAQIALVENQGGRIVEKERFDFDDSTTDATLTGGLIGGFVGLIAGPLGALYGSAAGGLYGLVVGDTVDTTESGLIDVVSRKLVAGETAIIALVQETNEEVIDGYFTKYDTEIVRWDVATVTAEVEAALKVQADLYNQARAQMKAERKAERQAKIEEFKSNVKAKFDKLKF</sequence>
<reference evidence="1" key="1">
    <citation type="journal article" date="2014" name="J. Antimicrob. Chemother.">
        <title>Genetic determinants and elements associated with antibiotic resistance in viridans group streptococci.</title>
        <authorList>
            <person name="Brenciani A."/>
            <person name="Tiberi E."/>
            <person name="Tili E."/>
            <person name="Mingoia M."/>
            <person name="Palmieri C."/>
            <person name="Varaldo P.E."/>
            <person name="Giovanetti E."/>
        </authorList>
    </citation>
    <scope>NUCLEOTIDE SEQUENCE</scope>
    <source>
        <strain evidence="1">A2</strain>
    </source>
</reference>